<feature type="region of interest" description="Disordered" evidence="1">
    <location>
        <begin position="134"/>
        <end position="173"/>
    </location>
</feature>
<dbReference type="KEGG" id="lbc:LACBIDRAFT_333828"/>
<keyword evidence="3" id="KW-1185">Reference proteome</keyword>
<sequence length="306" mass="32942">MLLPPPDALVVLPPLPLMLPSTNGAMPLTHDASPSRLDVVSSMGLGNIVEFKLFLGHSKLLSIPSTCPLLLHSSSSRFPWASPASSAWEHLALLASERPSTWSSDSCSYSQDIASRSTSPWKYSDRSPSSACSPLSYSSSNSNPPAASSSPRTQSPALQASERPTKLGSASVDARTVRSGDGWWWQLGNNITIPEHPMFLSIPTYAPFIATPFWANLPSKVLSSSCTAQAVDTSSYECRPTHRTLGHSWEHRAAQLSDSRLFENTPTQNYGRDLTGGDPTGHSLIHPPKHSIPLLSILIGTLLGHL</sequence>
<reference evidence="2 3" key="1">
    <citation type="journal article" date="2008" name="Nature">
        <title>The genome of Laccaria bicolor provides insights into mycorrhizal symbiosis.</title>
        <authorList>
            <person name="Martin F."/>
            <person name="Aerts A."/>
            <person name="Ahren D."/>
            <person name="Brun A."/>
            <person name="Danchin E.G.J."/>
            <person name="Duchaussoy F."/>
            <person name="Gibon J."/>
            <person name="Kohler A."/>
            <person name="Lindquist E."/>
            <person name="Pereda V."/>
            <person name="Salamov A."/>
            <person name="Shapiro H.J."/>
            <person name="Wuyts J."/>
            <person name="Blaudez D."/>
            <person name="Buee M."/>
            <person name="Brokstein P."/>
            <person name="Canbaeck B."/>
            <person name="Cohen D."/>
            <person name="Courty P.E."/>
            <person name="Coutinho P.M."/>
            <person name="Delaruelle C."/>
            <person name="Detter J.C."/>
            <person name="Deveau A."/>
            <person name="DiFazio S."/>
            <person name="Duplessis S."/>
            <person name="Fraissinet-Tachet L."/>
            <person name="Lucic E."/>
            <person name="Frey-Klett P."/>
            <person name="Fourrey C."/>
            <person name="Feussner I."/>
            <person name="Gay G."/>
            <person name="Grimwood J."/>
            <person name="Hoegger P.J."/>
            <person name="Jain P."/>
            <person name="Kilaru S."/>
            <person name="Labbe J."/>
            <person name="Lin Y.C."/>
            <person name="Legue V."/>
            <person name="Le Tacon F."/>
            <person name="Marmeisse R."/>
            <person name="Melayah D."/>
            <person name="Montanini B."/>
            <person name="Muratet M."/>
            <person name="Nehls U."/>
            <person name="Niculita-Hirzel H."/>
            <person name="Oudot-Le Secq M.P."/>
            <person name="Peter M."/>
            <person name="Quesneville H."/>
            <person name="Rajashekar B."/>
            <person name="Reich M."/>
            <person name="Rouhier N."/>
            <person name="Schmutz J."/>
            <person name="Yin T."/>
            <person name="Chalot M."/>
            <person name="Henrissat B."/>
            <person name="Kuees U."/>
            <person name="Lucas S."/>
            <person name="Van de Peer Y."/>
            <person name="Podila G.K."/>
            <person name="Polle A."/>
            <person name="Pukkila P.J."/>
            <person name="Richardson P.M."/>
            <person name="Rouze P."/>
            <person name="Sanders I.R."/>
            <person name="Stajich J.E."/>
            <person name="Tunlid A."/>
            <person name="Tuskan G."/>
            <person name="Grigoriev I.V."/>
        </authorList>
    </citation>
    <scope>NUCLEOTIDE SEQUENCE [LARGE SCALE GENOMIC DNA]</scope>
    <source>
        <strain evidence="3">S238N-H82 / ATCC MYA-4686</strain>
    </source>
</reference>
<evidence type="ECO:0000256" key="1">
    <source>
        <dbReference type="SAM" id="MobiDB-lite"/>
    </source>
</evidence>
<dbReference type="RefSeq" id="XP_001888577.1">
    <property type="nucleotide sequence ID" value="XM_001888542.1"/>
</dbReference>
<evidence type="ECO:0000313" key="2">
    <source>
        <dbReference type="EMBL" id="EDR00785.1"/>
    </source>
</evidence>
<protein>
    <submittedName>
        <fullName evidence="2">Predicted protein</fullName>
    </submittedName>
</protein>
<accession>B0DX75</accession>
<dbReference type="GeneID" id="6084188"/>
<feature type="compositionally biased region" description="Low complexity" evidence="1">
    <location>
        <begin position="134"/>
        <end position="151"/>
    </location>
</feature>
<dbReference type="AlphaFoldDB" id="B0DX75"/>
<dbReference type="Proteomes" id="UP000001194">
    <property type="component" value="Unassembled WGS sequence"/>
</dbReference>
<name>B0DX75_LACBS</name>
<evidence type="ECO:0000313" key="3">
    <source>
        <dbReference type="Proteomes" id="UP000001194"/>
    </source>
</evidence>
<dbReference type="InParanoid" id="B0DX75"/>
<dbReference type="EMBL" id="DS547146">
    <property type="protein sequence ID" value="EDR00785.1"/>
    <property type="molecule type" value="Genomic_DNA"/>
</dbReference>
<proteinExistence type="predicted"/>
<organism evidence="3">
    <name type="scientific">Laccaria bicolor (strain S238N-H82 / ATCC MYA-4686)</name>
    <name type="common">Bicoloured deceiver</name>
    <name type="synonym">Laccaria laccata var. bicolor</name>
    <dbReference type="NCBI Taxonomy" id="486041"/>
    <lineage>
        <taxon>Eukaryota</taxon>
        <taxon>Fungi</taxon>
        <taxon>Dikarya</taxon>
        <taxon>Basidiomycota</taxon>
        <taxon>Agaricomycotina</taxon>
        <taxon>Agaricomycetes</taxon>
        <taxon>Agaricomycetidae</taxon>
        <taxon>Agaricales</taxon>
        <taxon>Agaricineae</taxon>
        <taxon>Hydnangiaceae</taxon>
        <taxon>Laccaria</taxon>
    </lineage>
</organism>
<gene>
    <name evidence="2" type="ORF">LACBIDRAFT_333828</name>
</gene>
<dbReference type="HOGENOM" id="CLU_909336_0_0_1"/>